<comment type="similarity">
    <text evidence="1">Belongs to the IucA/IucC family.</text>
</comment>
<dbReference type="Gene3D" id="1.10.510.40">
    <property type="match status" value="1"/>
</dbReference>
<evidence type="ECO:0000259" key="4">
    <source>
        <dbReference type="Pfam" id="PF06276"/>
    </source>
</evidence>
<evidence type="ECO:0000256" key="2">
    <source>
        <dbReference type="SAM" id="MobiDB-lite"/>
    </source>
</evidence>
<proteinExistence type="inferred from homology"/>
<protein>
    <recommendedName>
        <fullName evidence="7">Siderophore synthetase component</fullName>
    </recommendedName>
</protein>
<gene>
    <name evidence="5" type="ORF">OV079_06895</name>
</gene>
<accession>A0A9X3EJL6</accession>
<organism evidence="5 6">
    <name type="scientific">Nannocystis pusilla</name>
    <dbReference type="NCBI Taxonomy" id="889268"/>
    <lineage>
        <taxon>Bacteria</taxon>
        <taxon>Pseudomonadati</taxon>
        <taxon>Myxococcota</taxon>
        <taxon>Polyangia</taxon>
        <taxon>Nannocystales</taxon>
        <taxon>Nannocystaceae</taxon>
        <taxon>Nannocystis</taxon>
    </lineage>
</organism>
<feature type="domain" description="Aerobactin siderophore biosynthesis IucA/IucC-like C-terminal" evidence="4">
    <location>
        <begin position="452"/>
        <end position="613"/>
    </location>
</feature>
<evidence type="ECO:0000313" key="5">
    <source>
        <dbReference type="EMBL" id="MCY1005303.1"/>
    </source>
</evidence>
<dbReference type="AlphaFoldDB" id="A0A9X3EJL6"/>
<dbReference type="RefSeq" id="WP_267766951.1">
    <property type="nucleotide sequence ID" value="NZ_JAPNKE010000002.1"/>
</dbReference>
<dbReference type="Pfam" id="PF06276">
    <property type="entry name" value="FhuF"/>
    <property type="match status" value="1"/>
</dbReference>
<keyword evidence="6" id="KW-1185">Reference proteome</keyword>
<dbReference type="Proteomes" id="UP001150924">
    <property type="component" value="Unassembled WGS sequence"/>
</dbReference>
<dbReference type="PANTHER" id="PTHR34384:SF5">
    <property type="entry name" value="L-2,3-DIAMINOPROPANOATE--CITRATE LIGASE"/>
    <property type="match status" value="1"/>
</dbReference>
<dbReference type="InterPro" id="IPR007310">
    <property type="entry name" value="Aerobactin_biosyn_IucA/IucC_N"/>
</dbReference>
<sequence length="635" mass="68157">MSTLTPERDRFLAFAARAVPVAFGARPAPGELAAHWRAATSAIGARLVLACARERLVEFDLQDMSLRTCSLSLPLHRRRAFELHAVDLDGADLPDLPDLLPRLLPALAPAARARIAGELADSRWNLALARLAADLRHRTCSEGQAWPAPLDPENLVVDGHPWHPMSKTRLGLRAWENLRHGPDLLAQAAVHAVDVAAEHAQLAEPALYADLARALFPAPSPGLVRLPVHALQLRRLPRLLGPLWGREVRPAGLPPLPARALLSLRTVALAAPALHLKLAVDIHTTSARRQVSPASVHNGPAIAALLAAIQAADPQTRRGLQIQPDLAAAGLHPRHGAAAGQLGAVLRPDPATLAQELHAALPAILGATTDPSRATPNSPPAHLPLPTCPSRHSPRNMPPRTCPARHFFKHVRSRTPQLVVCAALGEHRPGGDLLLRELAADYPGDLRARLAAFFHDYLDLLVPAALRLLTAHGVALEAHLQNTLLVHAGRPCGFVVRDLGGVRLHRGRLAAAGHAPALAPDSFTLTSDLAEAQGKLLHTLVHAHLAAVIGWVDDAGGPDPAVLWPAVRRICQREWDRWAIDPALARACADDRAFFFAATCRSKALLRMRIDERVSDYAYTEVANALAEGYSSPAA</sequence>
<feature type="domain" description="Aerobactin siderophore biosynthesis IucA/IucC N-terminal" evidence="3">
    <location>
        <begin position="153"/>
        <end position="356"/>
    </location>
</feature>
<evidence type="ECO:0008006" key="7">
    <source>
        <dbReference type="Google" id="ProtNLM"/>
    </source>
</evidence>
<dbReference type="Pfam" id="PF04183">
    <property type="entry name" value="IucA_IucC"/>
    <property type="match status" value="1"/>
</dbReference>
<dbReference type="PANTHER" id="PTHR34384">
    <property type="entry name" value="L-2,3-DIAMINOPROPANOATE--CITRATE LIGASE"/>
    <property type="match status" value="1"/>
</dbReference>
<evidence type="ECO:0000259" key="3">
    <source>
        <dbReference type="Pfam" id="PF04183"/>
    </source>
</evidence>
<feature type="region of interest" description="Disordered" evidence="2">
    <location>
        <begin position="369"/>
        <end position="397"/>
    </location>
</feature>
<feature type="compositionally biased region" description="Pro residues" evidence="2">
    <location>
        <begin position="377"/>
        <end position="387"/>
    </location>
</feature>
<comment type="caution">
    <text evidence="5">The sequence shown here is derived from an EMBL/GenBank/DDBJ whole genome shotgun (WGS) entry which is preliminary data.</text>
</comment>
<reference evidence="5" key="1">
    <citation type="submission" date="2022-11" db="EMBL/GenBank/DDBJ databases">
        <title>Minimal conservation of predation-associated metabolite biosynthetic gene clusters underscores biosynthetic potential of Myxococcota including descriptions for ten novel species: Archangium lansinium sp. nov., Myxococcus landrumus sp. nov., Nannocystis bai.</title>
        <authorList>
            <person name="Ahearne A."/>
            <person name="Stevens C."/>
            <person name="Phillips K."/>
        </authorList>
    </citation>
    <scope>NUCLEOTIDE SEQUENCE</scope>
    <source>
        <strain evidence="5">Na p29</strain>
    </source>
</reference>
<dbReference type="InterPro" id="IPR022770">
    <property type="entry name" value="IucA/IucC-like_C"/>
</dbReference>
<evidence type="ECO:0000256" key="1">
    <source>
        <dbReference type="ARBA" id="ARBA00007832"/>
    </source>
</evidence>
<dbReference type="EMBL" id="JAPNKE010000002">
    <property type="protein sequence ID" value="MCY1005303.1"/>
    <property type="molecule type" value="Genomic_DNA"/>
</dbReference>
<dbReference type="InterPro" id="IPR037455">
    <property type="entry name" value="LucA/IucC-like"/>
</dbReference>
<name>A0A9X3EJL6_9BACT</name>
<evidence type="ECO:0000313" key="6">
    <source>
        <dbReference type="Proteomes" id="UP001150924"/>
    </source>
</evidence>
<dbReference type="GO" id="GO:0019290">
    <property type="term" value="P:siderophore biosynthetic process"/>
    <property type="evidence" value="ECO:0007669"/>
    <property type="project" value="InterPro"/>
</dbReference>
<dbReference type="GO" id="GO:0016881">
    <property type="term" value="F:acid-amino acid ligase activity"/>
    <property type="evidence" value="ECO:0007669"/>
    <property type="project" value="UniProtKB-ARBA"/>
</dbReference>